<proteinExistence type="predicted"/>
<feature type="transmembrane region" description="Helical" evidence="9">
    <location>
        <begin position="935"/>
        <end position="956"/>
    </location>
</feature>
<dbReference type="AlphaFoldDB" id="A0A814RLZ1"/>
<evidence type="ECO:0000256" key="3">
    <source>
        <dbReference type="ARBA" id="ARBA00022737"/>
    </source>
</evidence>
<feature type="repeat" description="ANK" evidence="8">
    <location>
        <begin position="614"/>
        <end position="639"/>
    </location>
</feature>
<feature type="repeat" description="ANK" evidence="8">
    <location>
        <begin position="304"/>
        <end position="336"/>
    </location>
</feature>
<evidence type="ECO:0000256" key="8">
    <source>
        <dbReference type="PROSITE-ProRule" id="PRU00023"/>
    </source>
</evidence>
<dbReference type="InterPro" id="IPR036770">
    <property type="entry name" value="Ankyrin_rpt-contain_sf"/>
</dbReference>
<dbReference type="PRINTS" id="PR01415">
    <property type="entry name" value="ANKYRIN"/>
</dbReference>
<keyword evidence="1" id="KW-0813">Transport</keyword>
<feature type="transmembrane region" description="Helical" evidence="9">
    <location>
        <begin position="902"/>
        <end position="929"/>
    </location>
</feature>
<dbReference type="SUPFAM" id="SSF48403">
    <property type="entry name" value="Ankyrin repeat"/>
    <property type="match status" value="2"/>
</dbReference>
<evidence type="ECO:0000313" key="11">
    <source>
        <dbReference type="Proteomes" id="UP000663889"/>
    </source>
</evidence>
<dbReference type="SMART" id="SM00248">
    <property type="entry name" value="ANK"/>
    <property type="match status" value="15"/>
</dbReference>
<feature type="transmembrane region" description="Helical" evidence="9">
    <location>
        <begin position="836"/>
        <end position="859"/>
    </location>
</feature>
<feature type="transmembrane region" description="Helical" evidence="9">
    <location>
        <begin position="779"/>
        <end position="799"/>
    </location>
</feature>
<feature type="transmembrane region" description="Helical" evidence="9">
    <location>
        <begin position="871"/>
        <end position="890"/>
    </location>
</feature>
<feature type="repeat" description="ANK" evidence="8">
    <location>
        <begin position="163"/>
        <end position="189"/>
    </location>
</feature>
<evidence type="ECO:0000256" key="2">
    <source>
        <dbReference type="ARBA" id="ARBA00022606"/>
    </source>
</evidence>
<dbReference type="GO" id="GO:0005216">
    <property type="term" value="F:monoatomic ion channel activity"/>
    <property type="evidence" value="ECO:0007669"/>
    <property type="project" value="InterPro"/>
</dbReference>
<keyword evidence="9" id="KW-1133">Transmembrane helix</keyword>
<evidence type="ECO:0008006" key="12">
    <source>
        <dbReference type="Google" id="ProtNLM"/>
    </source>
</evidence>
<evidence type="ECO:0000256" key="7">
    <source>
        <dbReference type="ARBA" id="ARBA00023303"/>
    </source>
</evidence>
<keyword evidence="9" id="KW-0812">Transmembrane</keyword>
<protein>
    <recommendedName>
        <fullName evidence="12">Transient receptor potential cation channel subfamily A member 1</fullName>
    </recommendedName>
</protein>
<comment type="caution">
    <text evidence="10">The sequence shown here is derived from an EMBL/GenBank/DDBJ whole genome shotgun (WGS) entry which is preliminary data.</text>
</comment>
<keyword evidence="2" id="KW-0716">Sensory transduction</keyword>
<evidence type="ECO:0000256" key="1">
    <source>
        <dbReference type="ARBA" id="ARBA00022448"/>
    </source>
</evidence>
<feature type="transmembrane region" description="Helical" evidence="9">
    <location>
        <begin position="1006"/>
        <end position="1033"/>
    </location>
</feature>
<feature type="repeat" description="ANK" evidence="8">
    <location>
        <begin position="375"/>
        <end position="407"/>
    </location>
</feature>
<dbReference type="InterPro" id="IPR002110">
    <property type="entry name" value="Ankyrin_rpt"/>
</dbReference>
<organism evidence="10 11">
    <name type="scientific">Rotaria sordida</name>
    <dbReference type="NCBI Taxonomy" id="392033"/>
    <lineage>
        <taxon>Eukaryota</taxon>
        <taxon>Metazoa</taxon>
        <taxon>Spiralia</taxon>
        <taxon>Gnathifera</taxon>
        <taxon>Rotifera</taxon>
        <taxon>Eurotatoria</taxon>
        <taxon>Bdelloidea</taxon>
        <taxon>Philodinida</taxon>
        <taxon>Philodinidae</taxon>
        <taxon>Rotaria</taxon>
    </lineage>
</organism>
<evidence type="ECO:0000313" key="10">
    <source>
        <dbReference type="EMBL" id="CAF1134681.1"/>
    </source>
</evidence>
<dbReference type="Gene3D" id="1.25.40.20">
    <property type="entry name" value="Ankyrin repeat-containing domain"/>
    <property type="match status" value="3"/>
</dbReference>
<dbReference type="PROSITE" id="PS50297">
    <property type="entry name" value="ANK_REP_REGION"/>
    <property type="match status" value="6"/>
</dbReference>
<dbReference type="Pfam" id="PF12796">
    <property type="entry name" value="Ank_2"/>
    <property type="match status" value="4"/>
</dbReference>
<keyword evidence="4 8" id="KW-0040">ANK repeat</keyword>
<dbReference type="Pfam" id="PF00023">
    <property type="entry name" value="Ank"/>
    <property type="match status" value="1"/>
</dbReference>
<evidence type="ECO:0000256" key="5">
    <source>
        <dbReference type="ARBA" id="ARBA00023065"/>
    </source>
</evidence>
<feature type="repeat" description="ANK" evidence="8">
    <location>
        <begin position="548"/>
        <end position="580"/>
    </location>
</feature>
<sequence>MFSSTSQNSLSIHKATFDIEINTPLSDEENNHQRFNVGFPKLFRNVFNHSKKHKVLQPENEMTRLSKTLMKSNETTETLASMTNNTHNNDICLFSDSPHYIVRIAGTGNTDEFERLIRADPSKLKVANPVGLCAAHNAAARNRVGILALIAQYNEDLNIEDKDGWTPLHHAVRNNALNAIEFLLDNGVNDVHLSKQHEAPIHLAVIHNQLKALELLLCKRPDEVNLGGERDKTPLHYAALIDNVDAAKILTNYNARLCQPCNSGSYPIHVAALNSSNQVLSHLLAIAKSLGYDTEHLLNFCDAENHRPLHSSVIGGNIEAVEICLKNGGKIDDQQEDLSTPVHLASSQGLIEILKLMFNCQSELKSKVIRMTDVQGMTPLHKAAMGDHVDVIEFLLDEGADIDVRDISKRTPLLVATLKSSVQAVCYLLSRNASLIYRDETDRNFLHFIIMQSLPIETIGNILFTRDNYHTLFDQRDQDGFYPIHYASREGQVNVLKTLIKHGAEINRKTNQRQSSLHFAAEYGRYNTCRQLLHTPGFKRILNEPDKLGQTPFHLCCQNGHTRVVQLLLHKGAQFTKTFEGNTPLHEAAANGHVSTVDVILQGHAHLINSINRLGMTPLHLAASAGYVDCVDLLLSKSAKFLINIDGETFFDLAIIQKQKDICLTIIAHDRWKEALDLKSLKYQTPLLGLIEHLPECVPVLFDRCITHSHNDKKHEDFHLTYDFHYINWMDTKQIDGKVYRYPMLPLNMMVKFGRTNHLTHPLCETLLRQKWVSYGCPIYILDLSFYLLFLFLLSYFIITYPSCNHTDPISWKNSVDSCSKHNFISFQNDAKTFQIISIWFIVLYCFLNFIMEIIQLIHDGSEYFYDIENYIQWILYVTTSIFTLPFLFNQSWHYQWVAGSISIFTAYLALLFLLGRFFIYGIYVIMFLEIMKTLLHVLSLFSILIFGFALTFCITKPFVQDLDLTNPQDFFMIVLKTIAMMLGELDYERSYLENIKGQHFNTTNLIILLIFAIIMPILLMNLLVGLAIGDLMQIQQNPRLKRLATQVQLHTNLEKKLPSKLIQRWTKNEYVVYLNKGICKRFSTVFKEWIAKPLDVNNVLDSYDENCTERVLFVELYKQKRRQKDMQRQLEKMTDLVRLVIQKMEIQTETESDDITSNDKNENFLKMQKFRHVFNVTRRFSHARSINGNNPHLFTHSEEA</sequence>
<keyword evidence="6" id="KW-0325">Glycoprotein</keyword>
<evidence type="ECO:0000256" key="4">
    <source>
        <dbReference type="ARBA" id="ARBA00023043"/>
    </source>
</evidence>
<evidence type="ECO:0000256" key="6">
    <source>
        <dbReference type="ARBA" id="ARBA00023180"/>
    </source>
</evidence>
<keyword evidence="3" id="KW-0677">Repeat</keyword>
<reference evidence="10" key="1">
    <citation type="submission" date="2021-02" db="EMBL/GenBank/DDBJ databases">
        <authorList>
            <person name="Nowell W R."/>
        </authorList>
    </citation>
    <scope>NUCLEOTIDE SEQUENCE</scope>
</reference>
<dbReference type="InterPro" id="IPR052076">
    <property type="entry name" value="TRP_cation_channel"/>
</dbReference>
<dbReference type="Proteomes" id="UP000663889">
    <property type="component" value="Unassembled WGS sequence"/>
</dbReference>
<name>A0A814RLZ1_9BILA</name>
<accession>A0A814RLZ1</accession>
<keyword evidence="5" id="KW-0406">Ion transport</keyword>
<evidence type="ECO:0000256" key="9">
    <source>
        <dbReference type="SAM" id="Phobius"/>
    </source>
</evidence>
<keyword evidence="7" id="KW-0407">Ion channel</keyword>
<feature type="repeat" description="ANK" evidence="8">
    <location>
        <begin position="580"/>
        <end position="607"/>
    </location>
</feature>
<keyword evidence="9" id="KW-0472">Membrane</keyword>
<dbReference type="PANTHER" id="PTHR47143:SF1">
    <property type="entry name" value="ION_TRANS DOMAIN-CONTAINING PROTEIN"/>
    <property type="match status" value="1"/>
</dbReference>
<dbReference type="GO" id="GO:1902495">
    <property type="term" value="C:transmembrane transporter complex"/>
    <property type="evidence" value="ECO:0007669"/>
    <property type="project" value="TreeGrafter"/>
</dbReference>
<dbReference type="EMBL" id="CAJNOU010001013">
    <property type="protein sequence ID" value="CAF1134681.1"/>
    <property type="molecule type" value="Genomic_DNA"/>
</dbReference>
<dbReference type="PANTHER" id="PTHR47143">
    <property type="entry name" value="TRANSIENT RECEPTOR POTENTIAL CATION CHANNEL PROTEIN PAINLESS"/>
    <property type="match status" value="1"/>
</dbReference>
<feature type="repeat" description="ANK" evidence="8">
    <location>
        <begin position="479"/>
        <end position="511"/>
    </location>
</feature>
<dbReference type="PROSITE" id="PS50088">
    <property type="entry name" value="ANK_REPEAT"/>
    <property type="match status" value="7"/>
</dbReference>
<gene>
    <name evidence="10" type="ORF">SEV965_LOCUS17609</name>
</gene>